<name>A0A2X3BGB2_9HELI</name>
<reference evidence="2 3" key="1">
    <citation type="submission" date="2018-06" db="EMBL/GenBank/DDBJ databases">
        <authorList>
            <consortium name="Pathogen Informatics"/>
            <person name="Doyle S."/>
        </authorList>
    </citation>
    <scope>NUCLEOTIDE SEQUENCE [LARGE SCALE GENOMIC DNA]</scope>
    <source>
        <strain evidence="2 3">NCTC13102</strain>
    </source>
</reference>
<evidence type="ECO:0000313" key="2">
    <source>
        <dbReference type="EMBL" id="SQB98356.1"/>
    </source>
</evidence>
<protein>
    <submittedName>
        <fullName evidence="2">Uncharacterized protein</fullName>
    </submittedName>
</protein>
<keyword evidence="1" id="KW-1133">Transmembrane helix</keyword>
<dbReference type="Proteomes" id="UP000250166">
    <property type="component" value="Unassembled WGS sequence"/>
</dbReference>
<dbReference type="RefSeq" id="WP_258399814.1">
    <property type="nucleotide sequence ID" value="NZ_UAWL01000006.1"/>
</dbReference>
<feature type="transmembrane region" description="Helical" evidence="1">
    <location>
        <begin position="58"/>
        <end position="83"/>
    </location>
</feature>
<evidence type="ECO:0000256" key="1">
    <source>
        <dbReference type="SAM" id="Phobius"/>
    </source>
</evidence>
<evidence type="ECO:0000313" key="3">
    <source>
        <dbReference type="Proteomes" id="UP000250166"/>
    </source>
</evidence>
<gene>
    <name evidence="2" type="ORF">NCTC13102_00813</name>
</gene>
<accession>A0A2X3BGB2</accession>
<dbReference type="EMBL" id="UAWL01000006">
    <property type="protein sequence ID" value="SQB98356.1"/>
    <property type="molecule type" value="Genomic_DNA"/>
</dbReference>
<dbReference type="AlphaFoldDB" id="A0A2X3BGB2"/>
<feature type="transmembrane region" description="Helical" evidence="1">
    <location>
        <begin position="126"/>
        <end position="144"/>
    </location>
</feature>
<keyword evidence="1" id="KW-0472">Membrane</keyword>
<keyword evidence="1" id="KW-0812">Transmembrane</keyword>
<sequence>MKIPLYSQLKLKLESKGIDSITSGQIAWFVCSVGVVYVFSMIVYTYGVNKEGISLDKIFVAFYINHFFCFIFMWLIFLLNLLYKENTISFILSMIITIIYFYNEYFSCIVALIIGVILYITKKQRLFYTCFVGLVYIIVIYIVFDLRGGFYK</sequence>
<proteinExistence type="predicted"/>
<feature type="transmembrane region" description="Helical" evidence="1">
    <location>
        <begin position="90"/>
        <end position="120"/>
    </location>
</feature>
<feature type="transmembrane region" description="Helical" evidence="1">
    <location>
        <begin position="26"/>
        <end position="46"/>
    </location>
</feature>
<organism evidence="2 3">
    <name type="scientific">Helicobacter fennelliae</name>
    <dbReference type="NCBI Taxonomy" id="215"/>
    <lineage>
        <taxon>Bacteria</taxon>
        <taxon>Pseudomonadati</taxon>
        <taxon>Campylobacterota</taxon>
        <taxon>Epsilonproteobacteria</taxon>
        <taxon>Campylobacterales</taxon>
        <taxon>Helicobacteraceae</taxon>
        <taxon>Helicobacter</taxon>
    </lineage>
</organism>